<evidence type="ECO:0000313" key="1">
    <source>
        <dbReference type="EMBL" id="PVY31806.1"/>
    </source>
</evidence>
<protein>
    <submittedName>
        <fullName evidence="1">Uncharacterized protein</fullName>
    </submittedName>
</protein>
<comment type="caution">
    <text evidence="1">The sequence shown here is derived from an EMBL/GenBank/DDBJ whole genome shotgun (WGS) entry which is preliminary data.</text>
</comment>
<sequence length="87" mass="9131">MGLFRRKEIYLSFSERVLRGTTAAVCGTTRIRAVPPDALNRSALSAAVLQIGLGQFRALSAIAIIATLLYSMACACAPSGRGLGMSV</sequence>
<dbReference type="Proteomes" id="UP000245959">
    <property type="component" value="Unassembled WGS sequence"/>
</dbReference>
<proteinExistence type="predicted"/>
<dbReference type="EMBL" id="QEKH01000059">
    <property type="protein sequence ID" value="PVY31806.1"/>
    <property type="molecule type" value="Genomic_DNA"/>
</dbReference>
<evidence type="ECO:0000313" key="2">
    <source>
        <dbReference type="Proteomes" id="UP000245959"/>
    </source>
</evidence>
<name>A0A2U1AAJ8_9BACT</name>
<reference evidence="1 2" key="1">
    <citation type="submission" date="2018-04" db="EMBL/GenBank/DDBJ databases">
        <title>Genomic Encyclopedia of Type Strains, Phase IV (KMG-IV): sequencing the most valuable type-strain genomes for metagenomic binning, comparative biology and taxonomic classification.</title>
        <authorList>
            <person name="Goeker M."/>
        </authorList>
    </citation>
    <scope>NUCLEOTIDE SEQUENCE [LARGE SCALE GENOMIC DNA]</scope>
    <source>
        <strain evidence="1 2">DSM 14823</strain>
    </source>
</reference>
<gene>
    <name evidence="1" type="ORF">C8D82_1598</name>
</gene>
<accession>A0A2U1AAJ8</accession>
<organism evidence="1 2">
    <name type="scientific">Victivallis vadensis</name>
    <dbReference type="NCBI Taxonomy" id="172901"/>
    <lineage>
        <taxon>Bacteria</taxon>
        <taxon>Pseudomonadati</taxon>
        <taxon>Lentisphaerota</taxon>
        <taxon>Lentisphaeria</taxon>
        <taxon>Victivallales</taxon>
        <taxon>Victivallaceae</taxon>
        <taxon>Victivallis</taxon>
    </lineage>
</organism>
<keyword evidence="2" id="KW-1185">Reference proteome</keyword>
<dbReference type="AlphaFoldDB" id="A0A2U1AAJ8"/>